<evidence type="ECO:0000313" key="2">
    <source>
        <dbReference type="Proteomes" id="UP000000845"/>
    </source>
</evidence>
<protein>
    <submittedName>
        <fullName evidence="1">Esterase</fullName>
    </submittedName>
</protein>
<name>D1AHK1_SEBTE</name>
<dbReference type="SUPFAM" id="SSF53474">
    <property type="entry name" value="alpha/beta-Hydrolases"/>
    <property type="match status" value="1"/>
</dbReference>
<evidence type="ECO:0000313" key="1">
    <source>
        <dbReference type="EMBL" id="ACZ08235.1"/>
    </source>
</evidence>
<dbReference type="ESTHER" id="sebte-d1ahk1">
    <property type="family name" value="A85-EsteraseD-FGH"/>
</dbReference>
<reference evidence="1 2" key="2">
    <citation type="journal article" date="2010" name="Stand. Genomic Sci.">
        <title>Complete genome sequence of Sebaldella termitidis type strain (NCTC 11300).</title>
        <authorList>
            <person name="Harmon-Smith M."/>
            <person name="Celia L."/>
            <person name="Chertkov O."/>
            <person name="Lapidus A."/>
            <person name="Copeland A."/>
            <person name="Glavina Del Rio T."/>
            <person name="Nolan M."/>
            <person name="Lucas S."/>
            <person name="Tice H."/>
            <person name="Cheng J.F."/>
            <person name="Han C."/>
            <person name="Detter J.C."/>
            <person name="Bruce D."/>
            <person name="Goodwin L."/>
            <person name="Pitluck S."/>
            <person name="Pati A."/>
            <person name="Liolios K."/>
            <person name="Ivanova N."/>
            <person name="Mavromatis K."/>
            <person name="Mikhailova N."/>
            <person name="Chen A."/>
            <person name="Palaniappan K."/>
            <person name="Land M."/>
            <person name="Hauser L."/>
            <person name="Chang Y.J."/>
            <person name="Jeffries C.D."/>
            <person name="Brettin T."/>
            <person name="Goker M."/>
            <person name="Beck B."/>
            <person name="Bristow J."/>
            <person name="Eisen J.A."/>
            <person name="Markowitz V."/>
            <person name="Hugenholtz P."/>
            <person name="Kyrpides N.C."/>
            <person name="Klenk H.P."/>
            <person name="Chen F."/>
        </authorList>
    </citation>
    <scope>NUCLEOTIDE SEQUENCE [LARGE SCALE GENOMIC DNA]</scope>
    <source>
        <strain evidence="2">ATCC 33386 / NCTC 11300</strain>
    </source>
</reference>
<dbReference type="Gene3D" id="3.40.50.1820">
    <property type="entry name" value="alpha/beta hydrolase"/>
    <property type="match status" value="1"/>
</dbReference>
<dbReference type="EMBL" id="CP001739">
    <property type="protein sequence ID" value="ACZ08235.1"/>
    <property type="molecule type" value="Genomic_DNA"/>
</dbReference>
<dbReference type="GO" id="GO:0016747">
    <property type="term" value="F:acyltransferase activity, transferring groups other than amino-acyl groups"/>
    <property type="evidence" value="ECO:0007669"/>
    <property type="project" value="TreeGrafter"/>
</dbReference>
<accession>D1AHK1</accession>
<dbReference type="HOGENOM" id="CLU_037618_3_0_0"/>
<dbReference type="STRING" id="526218.Sterm_1371"/>
<dbReference type="KEGG" id="str:Sterm_1371"/>
<dbReference type="InterPro" id="IPR050583">
    <property type="entry name" value="Mycobacterial_A85_antigen"/>
</dbReference>
<sequence>MSFIQLNFNSKCLGMRTNVNVIIPESDKIFTGQFNKNLKTLYLLHGLGNDYSAYMRYTSIERYALKKNLAVVMPSADHSFYTDMEYGHKYFTFISEEIPQFIRNIFPLSDKREDNFIAGHSMGGYGSFKIALLKPESFAAAASLSGALDINHLFIEGPKNGFNTKSIYGDMETLENTDNDLFYLIKKHAENGVILPKLYQTCGTEDFLYDDNVRFRDLVQKLKLPLTYKEGPGEHEWGFWDNAIKEVIDWLPID</sequence>
<dbReference type="Pfam" id="PF00756">
    <property type="entry name" value="Esterase"/>
    <property type="match status" value="1"/>
</dbReference>
<dbReference type="AlphaFoldDB" id="D1AHK1"/>
<dbReference type="PANTHER" id="PTHR48098">
    <property type="entry name" value="ENTEROCHELIN ESTERASE-RELATED"/>
    <property type="match status" value="1"/>
</dbReference>
<dbReference type="eggNOG" id="COG0627">
    <property type="taxonomic scope" value="Bacteria"/>
</dbReference>
<organism evidence="1 2">
    <name type="scientific">Sebaldella termitidis (strain ATCC 33386 / NCTC 11300)</name>
    <dbReference type="NCBI Taxonomy" id="526218"/>
    <lineage>
        <taxon>Bacteria</taxon>
        <taxon>Fusobacteriati</taxon>
        <taxon>Fusobacteriota</taxon>
        <taxon>Fusobacteriia</taxon>
        <taxon>Fusobacteriales</taxon>
        <taxon>Leptotrichiaceae</taxon>
        <taxon>Sebaldella</taxon>
    </lineage>
</organism>
<dbReference type="InterPro" id="IPR029058">
    <property type="entry name" value="AB_hydrolase_fold"/>
</dbReference>
<reference evidence="2" key="1">
    <citation type="submission" date="2009-09" db="EMBL/GenBank/DDBJ databases">
        <title>The complete chromosome of Sebaldella termitidis ATCC 33386.</title>
        <authorList>
            <consortium name="US DOE Joint Genome Institute (JGI-PGF)"/>
            <person name="Lucas S."/>
            <person name="Copeland A."/>
            <person name="Lapidus A."/>
            <person name="Glavina del Rio T."/>
            <person name="Dalin E."/>
            <person name="Tice H."/>
            <person name="Bruce D."/>
            <person name="Goodwin L."/>
            <person name="Pitluck S."/>
            <person name="Kyrpides N."/>
            <person name="Mavromatis K."/>
            <person name="Ivanova N."/>
            <person name="Mikhailova N."/>
            <person name="Sims D."/>
            <person name="Meincke L."/>
            <person name="Brettin T."/>
            <person name="Detter J.C."/>
            <person name="Han C."/>
            <person name="Larimer F."/>
            <person name="Land M."/>
            <person name="Hauser L."/>
            <person name="Markowitz V."/>
            <person name="Cheng J.F."/>
            <person name="Hugenholtz P."/>
            <person name="Woyke T."/>
            <person name="Wu D."/>
            <person name="Eisen J.A."/>
        </authorList>
    </citation>
    <scope>NUCLEOTIDE SEQUENCE [LARGE SCALE GENOMIC DNA]</scope>
    <source>
        <strain evidence="2">ATCC 33386 / NCTC 11300</strain>
    </source>
</reference>
<proteinExistence type="predicted"/>
<dbReference type="InterPro" id="IPR000801">
    <property type="entry name" value="Esterase-like"/>
</dbReference>
<keyword evidence="2" id="KW-1185">Reference proteome</keyword>
<dbReference type="PANTHER" id="PTHR48098:SF1">
    <property type="entry name" value="DIACYLGLYCEROL ACYLTRANSFERASE_MYCOLYLTRANSFERASE AG85A"/>
    <property type="match status" value="1"/>
</dbReference>
<gene>
    <name evidence="1" type="ordered locus">Sterm_1371</name>
</gene>
<dbReference type="RefSeq" id="WP_012860831.1">
    <property type="nucleotide sequence ID" value="NC_013517.1"/>
</dbReference>
<dbReference type="Proteomes" id="UP000000845">
    <property type="component" value="Chromosome"/>
</dbReference>